<keyword evidence="4" id="KW-1185">Reference proteome</keyword>
<proteinExistence type="predicted"/>
<protein>
    <recommendedName>
        <fullName evidence="2">F-box associated beta-propeller type 3 domain-containing protein</fullName>
    </recommendedName>
</protein>
<feature type="domain" description="F-box associated beta-propeller type 3" evidence="2">
    <location>
        <begin position="54"/>
        <end position="252"/>
    </location>
</feature>
<reference evidence="3" key="1">
    <citation type="submission" date="2020-05" db="EMBL/GenBank/DDBJ databases">
        <title>WGS assembly of Panicum virgatum.</title>
        <authorList>
            <person name="Lovell J.T."/>
            <person name="Jenkins J."/>
            <person name="Shu S."/>
            <person name="Juenger T.E."/>
            <person name="Schmutz J."/>
        </authorList>
    </citation>
    <scope>NUCLEOTIDE SEQUENCE</scope>
    <source>
        <strain evidence="3">AP13</strain>
    </source>
</reference>
<dbReference type="InterPro" id="IPR017451">
    <property type="entry name" value="F-box-assoc_interact_dom"/>
</dbReference>
<evidence type="ECO:0000313" key="4">
    <source>
        <dbReference type="Proteomes" id="UP000823388"/>
    </source>
</evidence>
<evidence type="ECO:0000256" key="1">
    <source>
        <dbReference type="SAM" id="MobiDB-lite"/>
    </source>
</evidence>
<feature type="region of interest" description="Disordered" evidence="1">
    <location>
        <begin position="89"/>
        <end position="110"/>
    </location>
</feature>
<dbReference type="Pfam" id="PF08268">
    <property type="entry name" value="FBA_3"/>
    <property type="match status" value="1"/>
</dbReference>
<gene>
    <name evidence="3" type="ORF">PVAP13_2KG102200</name>
</gene>
<dbReference type="PANTHER" id="PTHR31111">
    <property type="entry name" value="BNAA05G37150D PROTEIN-RELATED"/>
    <property type="match status" value="1"/>
</dbReference>
<dbReference type="InterPro" id="IPR013187">
    <property type="entry name" value="F-box-assoc_dom_typ3"/>
</dbReference>
<dbReference type="Proteomes" id="UP000823388">
    <property type="component" value="Chromosome 2K"/>
</dbReference>
<dbReference type="EMBL" id="CM029039">
    <property type="protein sequence ID" value="KAG2640636.1"/>
    <property type="molecule type" value="Genomic_DNA"/>
</dbReference>
<accession>A0A8T0W3T5</accession>
<comment type="caution">
    <text evidence="3">The sequence shown here is derived from an EMBL/GenBank/DDBJ whole genome shotgun (WGS) entry which is preliminary data.</text>
</comment>
<feature type="compositionally biased region" description="Gly residues" evidence="1">
    <location>
        <begin position="89"/>
        <end position="98"/>
    </location>
</feature>
<dbReference type="PANTHER" id="PTHR31111:SF133">
    <property type="entry name" value="OS07G0196600 PROTEIN"/>
    <property type="match status" value="1"/>
</dbReference>
<name>A0A8T0W3T5_PANVG</name>
<evidence type="ECO:0000313" key="3">
    <source>
        <dbReference type="EMBL" id="KAG2640636.1"/>
    </source>
</evidence>
<dbReference type="NCBIfam" id="TIGR01640">
    <property type="entry name" value="F_box_assoc_1"/>
    <property type="match status" value="1"/>
</dbReference>
<sequence>MEGYYDPRTQDHIISVLDPVSGSVSTLPVGIAEGLECPGPGYPSWLAFGQVASTGEYKLVRIVRDERHGDDLQLCVVFTFGEGIGHWGRNGNPPGGIGQWREVDSPPAHLSPSRTNGVVVKGSAYFFFDRWLFQLYIDGYNIEPGCIPSFNLETEQWSVAVQEPISQIIEKSNGLLDYRDIVHQIMLGEHKDFLVTVHDNKKTSTIDLWFLMDVENSLWSRQHIIQIGNIPGSMLGVQPVLVLDEGRIILLVRTQSKDWLRIYSPGINSTMPHFYK</sequence>
<evidence type="ECO:0000259" key="2">
    <source>
        <dbReference type="Pfam" id="PF08268"/>
    </source>
</evidence>
<dbReference type="AlphaFoldDB" id="A0A8T0W3T5"/>
<organism evidence="3 4">
    <name type="scientific">Panicum virgatum</name>
    <name type="common">Blackwell switchgrass</name>
    <dbReference type="NCBI Taxonomy" id="38727"/>
    <lineage>
        <taxon>Eukaryota</taxon>
        <taxon>Viridiplantae</taxon>
        <taxon>Streptophyta</taxon>
        <taxon>Embryophyta</taxon>
        <taxon>Tracheophyta</taxon>
        <taxon>Spermatophyta</taxon>
        <taxon>Magnoliopsida</taxon>
        <taxon>Liliopsida</taxon>
        <taxon>Poales</taxon>
        <taxon>Poaceae</taxon>
        <taxon>PACMAD clade</taxon>
        <taxon>Panicoideae</taxon>
        <taxon>Panicodae</taxon>
        <taxon>Paniceae</taxon>
        <taxon>Panicinae</taxon>
        <taxon>Panicum</taxon>
        <taxon>Panicum sect. Hiantes</taxon>
    </lineage>
</organism>